<accession>A0ABW5BX40</accession>
<evidence type="ECO:0000313" key="3">
    <source>
        <dbReference type="Proteomes" id="UP001597318"/>
    </source>
</evidence>
<keyword evidence="1" id="KW-0812">Transmembrane</keyword>
<evidence type="ECO:0000256" key="1">
    <source>
        <dbReference type="SAM" id="Phobius"/>
    </source>
</evidence>
<feature type="transmembrane region" description="Helical" evidence="1">
    <location>
        <begin position="72"/>
        <end position="97"/>
    </location>
</feature>
<dbReference type="PANTHER" id="PTHR33979">
    <property type="entry name" value="OS02G0221600 PROTEIN"/>
    <property type="match status" value="1"/>
</dbReference>
<dbReference type="Pfam" id="PF13398">
    <property type="entry name" value="Peptidase_M50B"/>
    <property type="match status" value="1"/>
</dbReference>
<keyword evidence="1" id="KW-1133">Transmembrane helix</keyword>
<dbReference type="EMBL" id="JBHUIK010000001">
    <property type="protein sequence ID" value="MFD2213366.1"/>
    <property type="molecule type" value="Genomic_DNA"/>
</dbReference>
<organism evidence="2 3">
    <name type="scientific">Metabacillus endolithicus</name>
    <dbReference type="NCBI Taxonomy" id="1535204"/>
    <lineage>
        <taxon>Bacteria</taxon>
        <taxon>Bacillati</taxon>
        <taxon>Bacillota</taxon>
        <taxon>Bacilli</taxon>
        <taxon>Bacillales</taxon>
        <taxon>Bacillaceae</taxon>
        <taxon>Metabacillus</taxon>
    </lineage>
</organism>
<feature type="transmembrane region" description="Helical" evidence="1">
    <location>
        <begin position="197"/>
        <end position="215"/>
    </location>
</feature>
<reference evidence="3" key="1">
    <citation type="journal article" date="2019" name="Int. J. Syst. Evol. Microbiol.">
        <title>The Global Catalogue of Microorganisms (GCM) 10K type strain sequencing project: providing services to taxonomists for standard genome sequencing and annotation.</title>
        <authorList>
            <consortium name="The Broad Institute Genomics Platform"/>
            <consortium name="The Broad Institute Genome Sequencing Center for Infectious Disease"/>
            <person name="Wu L."/>
            <person name="Ma J."/>
        </authorList>
    </citation>
    <scope>NUCLEOTIDE SEQUENCE [LARGE SCALE GENOMIC DNA]</scope>
    <source>
        <strain evidence="3">CGMCC 1.15474</strain>
    </source>
</reference>
<feature type="transmembrane region" description="Helical" evidence="1">
    <location>
        <begin position="9"/>
        <end position="29"/>
    </location>
</feature>
<comment type="caution">
    <text evidence="2">The sequence shown here is derived from an EMBL/GenBank/DDBJ whole genome shotgun (WGS) entry which is preliminary data.</text>
</comment>
<name>A0ABW5BX40_9BACI</name>
<dbReference type="InterPro" id="IPR049500">
    <property type="entry name" value="Peptidase_M50B-like"/>
</dbReference>
<keyword evidence="1" id="KW-0472">Membrane</keyword>
<feature type="transmembrane region" description="Helical" evidence="1">
    <location>
        <begin position="127"/>
        <end position="144"/>
    </location>
</feature>
<dbReference type="PANTHER" id="PTHR33979:SF2">
    <property type="entry name" value="PEPTIDASE M50B-LIKE-DOMAIN-CONTAINING PROTEIN"/>
    <property type="match status" value="1"/>
</dbReference>
<feature type="transmembrane region" description="Helical" evidence="1">
    <location>
        <begin position="104"/>
        <end position="121"/>
    </location>
</feature>
<protein>
    <submittedName>
        <fullName evidence="2">M50 family metallopeptidase</fullName>
    </submittedName>
</protein>
<feature type="transmembrane region" description="Helical" evidence="1">
    <location>
        <begin position="151"/>
        <end position="177"/>
    </location>
</feature>
<dbReference type="RefSeq" id="WP_247341022.1">
    <property type="nucleotide sequence ID" value="NZ_CP095550.1"/>
</dbReference>
<evidence type="ECO:0000313" key="2">
    <source>
        <dbReference type="EMBL" id="MFD2213366.1"/>
    </source>
</evidence>
<sequence length="221" mass="24712">MGLLQTNHIFLYIILALIVSNLPVIGRYVSMVNTMIHENGHALAALLLNGKVYSIKLFHNTSGEAVTGQRGWFSSVVIAYAGYTFSSIAVYACFLLISKGRVILVLYGFVVIAVLNLLLWIRNVYGALWLFTFIMMCGWIIYSDHTEVQTFLAYFLSSILLTQSVSSALHIFMISLIRRKAAGDATSLASYTKIPAVLWGFLFFLQAIYVAILSIKDHFYS</sequence>
<dbReference type="Proteomes" id="UP001597318">
    <property type="component" value="Unassembled WGS sequence"/>
</dbReference>
<proteinExistence type="predicted"/>
<gene>
    <name evidence="2" type="ORF">ACFSKK_06625</name>
</gene>
<keyword evidence="3" id="KW-1185">Reference proteome</keyword>